<evidence type="ECO:0000313" key="2">
    <source>
        <dbReference type="EMBL" id="PVE48160.1"/>
    </source>
</evidence>
<dbReference type="OrthoDB" id="9798201at2"/>
<proteinExistence type="predicted"/>
<dbReference type="RefSeq" id="WP_107751534.1">
    <property type="nucleotide sequence ID" value="NZ_QBKF01000004.1"/>
</dbReference>
<evidence type="ECO:0000313" key="3">
    <source>
        <dbReference type="Proteomes" id="UP000244810"/>
    </source>
</evidence>
<dbReference type="PROSITE" id="PS51819">
    <property type="entry name" value="VOC"/>
    <property type="match status" value="1"/>
</dbReference>
<dbReference type="EMBL" id="QDDR01000003">
    <property type="protein sequence ID" value="PVE48160.1"/>
    <property type="molecule type" value="Genomic_DNA"/>
</dbReference>
<dbReference type="InterPro" id="IPR004360">
    <property type="entry name" value="Glyas_Fos-R_dOase_dom"/>
</dbReference>
<dbReference type="PANTHER" id="PTHR33993">
    <property type="entry name" value="GLYOXALASE-RELATED"/>
    <property type="match status" value="1"/>
</dbReference>
<keyword evidence="3" id="KW-1185">Reference proteome</keyword>
<dbReference type="InterPro" id="IPR037523">
    <property type="entry name" value="VOC_core"/>
</dbReference>
<accession>A0A2T7UTQ7</accession>
<dbReference type="PANTHER" id="PTHR33993:SF14">
    <property type="entry name" value="GB|AAF24581.1"/>
    <property type="match status" value="1"/>
</dbReference>
<feature type="domain" description="VOC" evidence="1">
    <location>
        <begin position="2"/>
        <end position="123"/>
    </location>
</feature>
<organism evidence="2 3">
    <name type="scientific">Pararhodobacter aggregans</name>
    <dbReference type="NCBI Taxonomy" id="404875"/>
    <lineage>
        <taxon>Bacteria</taxon>
        <taxon>Pseudomonadati</taxon>
        <taxon>Pseudomonadota</taxon>
        <taxon>Alphaproteobacteria</taxon>
        <taxon>Rhodobacterales</taxon>
        <taxon>Paracoccaceae</taxon>
        <taxon>Pararhodobacter</taxon>
    </lineage>
</organism>
<dbReference type="Pfam" id="PF00903">
    <property type="entry name" value="Glyoxalase"/>
    <property type="match status" value="1"/>
</dbReference>
<dbReference type="Proteomes" id="UP000244810">
    <property type="component" value="Unassembled WGS sequence"/>
</dbReference>
<reference evidence="2 3" key="1">
    <citation type="journal article" date="2011" name="Syst. Appl. Microbiol.">
        <title>Defluviimonas denitrificans gen. nov., sp. nov., and Pararhodobacter aggregans gen. nov., sp. nov., non-phototrophic Rhodobacteraceae from the biofilter of a marine aquaculture.</title>
        <authorList>
            <person name="Foesel B.U."/>
            <person name="Drake H.L."/>
            <person name="Schramm A."/>
        </authorList>
    </citation>
    <scope>NUCLEOTIDE SEQUENCE [LARGE SCALE GENOMIC DNA]</scope>
    <source>
        <strain evidence="2 3">D1-19</strain>
    </source>
</reference>
<dbReference type="InterPro" id="IPR029068">
    <property type="entry name" value="Glyas_Bleomycin-R_OHBP_Dase"/>
</dbReference>
<gene>
    <name evidence="2" type="ORF">DDE23_08490</name>
</gene>
<dbReference type="AlphaFoldDB" id="A0A2T7UTQ7"/>
<comment type="caution">
    <text evidence="2">The sequence shown here is derived from an EMBL/GenBank/DDBJ whole genome shotgun (WGS) entry which is preliminary data.</text>
</comment>
<dbReference type="SUPFAM" id="SSF54593">
    <property type="entry name" value="Glyoxalase/Bleomycin resistance protein/Dihydroxybiphenyl dioxygenase"/>
    <property type="match status" value="1"/>
</dbReference>
<name>A0A2T7UTQ7_9RHOB</name>
<dbReference type="Gene3D" id="3.30.720.110">
    <property type="match status" value="1"/>
</dbReference>
<evidence type="ECO:0000259" key="1">
    <source>
        <dbReference type="PROSITE" id="PS51819"/>
    </source>
</evidence>
<dbReference type="Gene3D" id="3.30.720.120">
    <property type="match status" value="1"/>
</dbReference>
<dbReference type="InterPro" id="IPR052164">
    <property type="entry name" value="Anthracycline_SecMetBiosynth"/>
</dbReference>
<protein>
    <submittedName>
        <fullName evidence="2">Glyoxalase</fullName>
    </submittedName>
</protein>
<sequence length="141" mass="15292">MQIAQFYPVLMVEDVPATAAFYQHHFGFEAAFESDWYVHLTMPGAVPVNLAILDGRHDTIPAMARGKVTGMLLNFEVADVDAVHETLSAAGLPILLPLRDEDFGQRHFITADPNGVLIDVITPIAPSADYAAQYTAEALPG</sequence>